<reference evidence="3" key="1">
    <citation type="journal article" date="2014" name="Genome Announc.">
        <title>Genome sequence of the yeast Cyberlindnera fabianii (Hansenula fabianii).</title>
        <authorList>
            <person name="Freel K.C."/>
            <person name="Sarilar V."/>
            <person name="Neuveglise C."/>
            <person name="Devillers H."/>
            <person name="Friedrich A."/>
            <person name="Schacherer J."/>
        </authorList>
    </citation>
    <scope>NUCLEOTIDE SEQUENCE</scope>
    <source>
        <strain evidence="3">YJS4271</strain>
    </source>
</reference>
<proteinExistence type="predicted"/>
<feature type="transmembrane region" description="Helical" evidence="2">
    <location>
        <begin position="157"/>
        <end position="173"/>
    </location>
</feature>
<protein>
    <submittedName>
        <fullName evidence="3">CYFA0S15e01750g1_1</fullName>
    </submittedName>
</protein>
<feature type="region of interest" description="Disordered" evidence="1">
    <location>
        <begin position="1"/>
        <end position="40"/>
    </location>
</feature>
<dbReference type="EMBL" id="LK052900">
    <property type="protein sequence ID" value="CDR44706.1"/>
    <property type="molecule type" value="Genomic_DNA"/>
</dbReference>
<dbReference type="VEuPathDB" id="FungiDB:BON22_3290"/>
<evidence type="ECO:0000313" key="3">
    <source>
        <dbReference type="EMBL" id="CDR44706.1"/>
    </source>
</evidence>
<dbReference type="AlphaFoldDB" id="A0A061BCM0"/>
<dbReference type="PhylomeDB" id="A0A061BCM0"/>
<gene>
    <name evidence="3" type="ORF">CYFA0S_15e01750g</name>
</gene>
<keyword evidence="2" id="KW-0472">Membrane</keyword>
<feature type="transmembrane region" description="Helical" evidence="2">
    <location>
        <begin position="436"/>
        <end position="453"/>
    </location>
</feature>
<accession>A0A061BCM0</accession>
<feature type="transmembrane region" description="Helical" evidence="2">
    <location>
        <begin position="459"/>
        <end position="478"/>
    </location>
</feature>
<dbReference type="PANTHER" id="PTHR36840">
    <property type="entry name" value="BLL5714 PROTEIN"/>
    <property type="match status" value="1"/>
</dbReference>
<dbReference type="InterPro" id="IPR010640">
    <property type="entry name" value="Low_temperature_requirement_A"/>
</dbReference>
<feature type="transmembrane region" description="Helical" evidence="2">
    <location>
        <begin position="193"/>
        <end position="214"/>
    </location>
</feature>
<name>A0A061BCM0_CYBFA</name>
<feature type="transmembrane region" description="Helical" evidence="2">
    <location>
        <begin position="126"/>
        <end position="145"/>
    </location>
</feature>
<feature type="transmembrane region" description="Helical" evidence="2">
    <location>
        <begin position="360"/>
        <end position="383"/>
    </location>
</feature>
<feature type="transmembrane region" description="Helical" evidence="2">
    <location>
        <begin position="395"/>
        <end position="415"/>
    </location>
</feature>
<sequence>MLLKRQQNDQAGEIQNSISPGVSGDHHDTEDSSTMPGVAETLGQTADPEMQEFVNKYGDIQFEFIDAPPQNPWFTRPYALNYFHNGKLFRTRHERTSGRLELFLDLVYVGIAANLASAAIEEHTGASLGKYVLVFIPAWTIWADLKDFMNYYFNDDIIQRVFVLWILMLLVVYDNNCLFVDDLENRTPLLTSIVAYFLARASTGIIIVVYSFFIPEHRLQMRVFGLGAIIFGACWFFILLIHSIWGMVVFASLLLFIEQVHFCCNVHPWVKKNVMKLTHSTALNIEHEEERFHAFYIIALGEFLYSIVAGSPLRSGWNTNLAKGISVLVTAFMFMGIYASKDGSFKATHALRRSATTAMVFIYAHFVAIASLLIVGDAGAHLSEYEEKYLEEEDFGVLMFFHGGILIALGALTALSYADRDETPVGIHSVPKWARVGFRVPVGCLILGISWAYKSLTIVKIMWLDALFMILLTAYEFAVMNPWSHFYSPASKIALPSHH</sequence>
<dbReference type="PANTHER" id="PTHR36840:SF1">
    <property type="entry name" value="BLL5714 PROTEIN"/>
    <property type="match status" value="1"/>
</dbReference>
<keyword evidence="2" id="KW-1133">Transmembrane helix</keyword>
<dbReference type="Pfam" id="PF06772">
    <property type="entry name" value="LtrA"/>
    <property type="match status" value="1"/>
</dbReference>
<keyword evidence="2" id="KW-0812">Transmembrane</keyword>
<feature type="transmembrane region" description="Helical" evidence="2">
    <location>
        <begin position="223"/>
        <end position="241"/>
    </location>
</feature>
<feature type="compositionally biased region" description="Polar residues" evidence="1">
    <location>
        <begin position="8"/>
        <end position="20"/>
    </location>
</feature>
<dbReference type="OrthoDB" id="191995at2759"/>
<feature type="transmembrane region" description="Helical" evidence="2">
    <location>
        <begin position="291"/>
        <end position="309"/>
    </location>
</feature>
<organism evidence="3">
    <name type="scientific">Cyberlindnera fabianii</name>
    <name type="common">Yeast</name>
    <name type="synonym">Hansenula fabianii</name>
    <dbReference type="NCBI Taxonomy" id="36022"/>
    <lineage>
        <taxon>Eukaryota</taxon>
        <taxon>Fungi</taxon>
        <taxon>Dikarya</taxon>
        <taxon>Ascomycota</taxon>
        <taxon>Saccharomycotina</taxon>
        <taxon>Saccharomycetes</taxon>
        <taxon>Phaffomycetales</taxon>
        <taxon>Phaffomycetaceae</taxon>
        <taxon>Cyberlindnera</taxon>
    </lineage>
</organism>
<evidence type="ECO:0000256" key="2">
    <source>
        <dbReference type="SAM" id="Phobius"/>
    </source>
</evidence>
<feature type="transmembrane region" description="Helical" evidence="2">
    <location>
        <begin position="321"/>
        <end position="339"/>
    </location>
</feature>
<evidence type="ECO:0000256" key="1">
    <source>
        <dbReference type="SAM" id="MobiDB-lite"/>
    </source>
</evidence>
<feature type="transmembrane region" description="Helical" evidence="2">
    <location>
        <begin position="247"/>
        <end position="270"/>
    </location>
</feature>